<comment type="similarity">
    <text evidence="1 8">Belongs to the amidase family. GatA subfamily.</text>
</comment>
<name>A0A975AUZ4_9THEO</name>
<gene>
    <name evidence="8 10" type="primary">gatA</name>
    <name evidence="10" type="ORF">ACETAC_08640</name>
</gene>
<dbReference type="GO" id="GO:0030956">
    <property type="term" value="C:glutamyl-tRNA(Gln) amidotransferase complex"/>
    <property type="evidence" value="ECO:0007669"/>
    <property type="project" value="InterPro"/>
</dbReference>
<evidence type="ECO:0000313" key="10">
    <source>
        <dbReference type="EMBL" id="QSZ26927.1"/>
    </source>
</evidence>
<protein>
    <recommendedName>
        <fullName evidence="8">Glutamyl-tRNA(Gln) amidotransferase subunit A</fullName>
        <shortName evidence="8">Glu-ADT subunit A</shortName>
        <ecNumber evidence="8">6.3.5.7</ecNumber>
    </recommendedName>
</protein>
<dbReference type="KEGG" id="aaut:ACETAC_08640"/>
<accession>A0A975AUZ4</accession>
<evidence type="ECO:0000256" key="8">
    <source>
        <dbReference type="HAMAP-Rule" id="MF_00120"/>
    </source>
</evidence>
<dbReference type="PANTHER" id="PTHR11895">
    <property type="entry name" value="TRANSAMIDASE"/>
    <property type="match status" value="1"/>
</dbReference>
<dbReference type="Pfam" id="PF01425">
    <property type="entry name" value="Amidase"/>
    <property type="match status" value="1"/>
</dbReference>
<evidence type="ECO:0000256" key="4">
    <source>
        <dbReference type="ARBA" id="ARBA00022840"/>
    </source>
</evidence>
<evidence type="ECO:0000256" key="5">
    <source>
        <dbReference type="ARBA" id="ARBA00022917"/>
    </source>
</evidence>
<dbReference type="GO" id="GO:0005524">
    <property type="term" value="F:ATP binding"/>
    <property type="evidence" value="ECO:0007669"/>
    <property type="project" value="UniProtKB-KW"/>
</dbReference>
<dbReference type="GO" id="GO:0050567">
    <property type="term" value="F:glutaminyl-tRNA synthase (glutamine-hydrolyzing) activity"/>
    <property type="evidence" value="ECO:0007669"/>
    <property type="project" value="UniProtKB-UniRule"/>
</dbReference>
<dbReference type="AlphaFoldDB" id="A0A975AUZ4"/>
<sequence>MELYKLTIHELHDLLKKKEVSAVEVTKAFLHRIKTVEPYIDALICTTEDYALKQAEDADKKIAQGIINDLTGIPVIIKDNMCTEGVKTTCASKMLENFVPPYNATVVEKLAEAGSVMVGKANMDEFAMGSSTENSAFKITKNPWDLERVPGGSSGGSAASVAADETAYALGSDTGGSIRQPASLCGVVGMKPTYGLVSRYGLVAFASSLDQIGPLTKDVQDCAIVLNAIAGHDPKDSTSVDKRRKADYKEFLKEDIKGMRIGYAKEFFSHGLDEGIKEAIKSSMKIFKNLGAEIVEVSLPHLEYALAAYYIVASAEASSNLARYDGIRYGHAASNYDDLIDMYMVSRSEGFGREVKRRIMIGTYALSSGYYDAYYNKALKVRTLIRKDYEKAFEKCDLIAGPTSPTVAFKIGERVEDPLTMYLADVYTVPVNIAGLPGMSVPCGLSKGMPVGLHLVSRPFDEGVLLNGAYAFEKSRNFNEKPVIKGVRE</sequence>
<dbReference type="InterPro" id="IPR004412">
    <property type="entry name" value="GatA"/>
</dbReference>
<dbReference type="HAMAP" id="MF_00120">
    <property type="entry name" value="GatA"/>
    <property type="match status" value="1"/>
</dbReference>
<comment type="catalytic activity">
    <reaction evidence="7 8">
        <text>L-glutamyl-tRNA(Gln) + L-glutamine + ATP + H2O = L-glutaminyl-tRNA(Gln) + L-glutamate + ADP + phosphate + H(+)</text>
        <dbReference type="Rhea" id="RHEA:17521"/>
        <dbReference type="Rhea" id="RHEA-COMP:9681"/>
        <dbReference type="Rhea" id="RHEA-COMP:9684"/>
        <dbReference type="ChEBI" id="CHEBI:15377"/>
        <dbReference type="ChEBI" id="CHEBI:15378"/>
        <dbReference type="ChEBI" id="CHEBI:29985"/>
        <dbReference type="ChEBI" id="CHEBI:30616"/>
        <dbReference type="ChEBI" id="CHEBI:43474"/>
        <dbReference type="ChEBI" id="CHEBI:58359"/>
        <dbReference type="ChEBI" id="CHEBI:78520"/>
        <dbReference type="ChEBI" id="CHEBI:78521"/>
        <dbReference type="ChEBI" id="CHEBI:456216"/>
        <dbReference type="EC" id="6.3.5.7"/>
    </reaction>
</comment>
<evidence type="ECO:0000313" key="11">
    <source>
        <dbReference type="Proteomes" id="UP000671913"/>
    </source>
</evidence>
<feature type="domain" description="Amidase" evidence="9">
    <location>
        <begin position="24"/>
        <end position="466"/>
    </location>
</feature>
<dbReference type="InterPro" id="IPR036928">
    <property type="entry name" value="AS_sf"/>
</dbReference>
<dbReference type="InterPro" id="IPR023631">
    <property type="entry name" value="Amidase_dom"/>
</dbReference>
<evidence type="ECO:0000259" key="9">
    <source>
        <dbReference type="Pfam" id="PF01425"/>
    </source>
</evidence>
<organism evidence="10 11">
    <name type="scientific">Aceticella autotrophica</name>
    <dbReference type="NCBI Taxonomy" id="2755338"/>
    <lineage>
        <taxon>Bacteria</taxon>
        <taxon>Bacillati</taxon>
        <taxon>Bacillota</taxon>
        <taxon>Clostridia</taxon>
        <taxon>Thermoanaerobacterales</taxon>
        <taxon>Thermoanaerobacteraceae</taxon>
        <taxon>Aceticella</taxon>
    </lineage>
</organism>
<proteinExistence type="inferred from homology"/>
<comment type="function">
    <text evidence="6 8">Allows the formation of correctly charged Gln-tRNA(Gln) through the transamidation of misacylated Glu-tRNA(Gln) in organisms which lack glutaminyl-tRNA synthetase. The reaction takes place in the presence of glutamine and ATP through an activated gamma-phospho-Glu-tRNA(Gln).</text>
</comment>
<feature type="active site" description="Acyl-ester intermediate" evidence="8">
    <location>
        <position position="177"/>
    </location>
</feature>
<keyword evidence="4 8" id="KW-0067">ATP-binding</keyword>
<keyword evidence="11" id="KW-1185">Reference proteome</keyword>
<dbReference type="EC" id="6.3.5.7" evidence="8"/>
<dbReference type="PANTHER" id="PTHR11895:SF151">
    <property type="entry name" value="GLUTAMYL-TRNA(GLN) AMIDOTRANSFERASE SUBUNIT A"/>
    <property type="match status" value="1"/>
</dbReference>
<dbReference type="SUPFAM" id="SSF75304">
    <property type="entry name" value="Amidase signature (AS) enzymes"/>
    <property type="match status" value="1"/>
</dbReference>
<feature type="active site" description="Charge relay system" evidence="8">
    <location>
        <position position="78"/>
    </location>
</feature>
<dbReference type="Proteomes" id="UP000671913">
    <property type="component" value="Chromosome"/>
</dbReference>
<dbReference type="RefSeq" id="WP_284679616.1">
    <property type="nucleotide sequence ID" value="NZ_CP060096.1"/>
</dbReference>
<dbReference type="PROSITE" id="PS00571">
    <property type="entry name" value="AMIDASES"/>
    <property type="match status" value="1"/>
</dbReference>
<dbReference type="InterPro" id="IPR020556">
    <property type="entry name" value="Amidase_CS"/>
</dbReference>
<dbReference type="Gene3D" id="3.90.1300.10">
    <property type="entry name" value="Amidase signature (AS) domain"/>
    <property type="match status" value="1"/>
</dbReference>
<dbReference type="InterPro" id="IPR000120">
    <property type="entry name" value="Amidase"/>
</dbReference>
<evidence type="ECO:0000256" key="7">
    <source>
        <dbReference type="ARBA" id="ARBA00047407"/>
    </source>
</evidence>
<keyword evidence="3 8" id="KW-0547">Nucleotide-binding</keyword>
<feature type="active site" description="Charge relay system" evidence="8">
    <location>
        <position position="153"/>
    </location>
</feature>
<reference evidence="10" key="1">
    <citation type="submission" date="2020-08" db="EMBL/GenBank/DDBJ databases">
        <title>Genomic insights into the carbon and energy metabolism of the first obligate autotrophic acetogenic bacterium Aceticella autotrophica gen. nov., sp. nov.</title>
        <authorList>
            <person name="Toshchakov S.V."/>
            <person name="Elcheninov A.G."/>
            <person name="Kublanov I.V."/>
            <person name="Frolov E.N."/>
            <person name="Lebedinsky A.V."/>
        </authorList>
    </citation>
    <scope>NUCLEOTIDE SEQUENCE</scope>
    <source>
        <strain evidence="10">3443-3Ac</strain>
    </source>
</reference>
<evidence type="ECO:0000256" key="1">
    <source>
        <dbReference type="ARBA" id="ARBA00008069"/>
    </source>
</evidence>
<comment type="subunit">
    <text evidence="8">Heterotrimer of A, B and C subunits.</text>
</comment>
<keyword evidence="2 8" id="KW-0436">Ligase</keyword>
<evidence type="ECO:0000256" key="2">
    <source>
        <dbReference type="ARBA" id="ARBA00022598"/>
    </source>
</evidence>
<evidence type="ECO:0000256" key="6">
    <source>
        <dbReference type="ARBA" id="ARBA00025295"/>
    </source>
</evidence>
<keyword evidence="5 8" id="KW-0648">Protein biosynthesis</keyword>
<evidence type="ECO:0000256" key="3">
    <source>
        <dbReference type="ARBA" id="ARBA00022741"/>
    </source>
</evidence>
<dbReference type="GO" id="GO:0006412">
    <property type="term" value="P:translation"/>
    <property type="evidence" value="ECO:0007669"/>
    <property type="project" value="UniProtKB-UniRule"/>
</dbReference>
<dbReference type="NCBIfam" id="TIGR00132">
    <property type="entry name" value="gatA"/>
    <property type="match status" value="1"/>
</dbReference>
<dbReference type="EMBL" id="CP060096">
    <property type="protein sequence ID" value="QSZ26927.1"/>
    <property type="molecule type" value="Genomic_DNA"/>
</dbReference>